<organism evidence="2 3">
    <name type="scientific">Caenorhabditis tropicalis</name>
    <dbReference type="NCBI Taxonomy" id="1561998"/>
    <lineage>
        <taxon>Eukaryota</taxon>
        <taxon>Metazoa</taxon>
        <taxon>Ecdysozoa</taxon>
        <taxon>Nematoda</taxon>
        <taxon>Chromadorea</taxon>
        <taxon>Rhabditida</taxon>
        <taxon>Rhabditina</taxon>
        <taxon>Rhabditomorpha</taxon>
        <taxon>Rhabditoidea</taxon>
        <taxon>Rhabditidae</taxon>
        <taxon>Peloderinae</taxon>
        <taxon>Caenorhabditis</taxon>
    </lineage>
</organism>
<evidence type="ECO:0000256" key="1">
    <source>
        <dbReference type="SAM" id="MobiDB-lite"/>
    </source>
</evidence>
<reference evidence="3" key="1">
    <citation type="submission" date="2016-11" db="UniProtKB">
        <authorList>
            <consortium name="WormBaseParasite"/>
        </authorList>
    </citation>
    <scope>IDENTIFICATION</scope>
</reference>
<protein>
    <submittedName>
        <fullName evidence="3">Uncharacterized protein</fullName>
    </submittedName>
</protein>
<dbReference type="Proteomes" id="UP000095282">
    <property type="component" value="Unplaced"/>
</dbReference>
<feature type="region of interest" description="Disordered" evidence="1">
    <location>
        <begin position="43"/>
        <end position="71"/>
    </location>
</feature>
<proteinExistence type="predicted"/>
<keyword evidence="2" id="KW-1185">Reference proteome</keyword>
<feature type="compositionally biased region" description="Basic and acidic residues" evidence="1">
    <location>
        <begin position="58"/>
        <end position="71"/>
    </location>
</feature>
<evidence type="ECO:0000313" key="2">
    <source>
        <dbReference type="Proteomes" id="UP000095282"/>
    </source>
</evidence>
<dbReference type="AlphaFoldDB" id="A0A1I7TPE5"/>
<name>A0A1I7TPE5_9PELO</name>
<evidence type="ECO:0000313" key="3">
    <source>
        <dbReference type="WBParaSite" id="Csp11.Scaffold629.g10460.t1"/>
    </source>
</evidence>
<dbReference type="WBParaSite" id="Csp11.Scaffold629.g10460.t1">
    <property type="protein sequence ID" value="Csp11.Scaffold629.g10460.t1"/>
    <property type="gene ID" value="Csp11.Scaffold629.g10460"/>
</dbReference>
<accession>A0A1I7TPE5</accession>
<sequence length="71" mass="8188">MISANLDQRRGIANGSIGHILNIPEDSIQLRLIHLEIRNPPIIPRMPHSRMSTPPIDELYKRTPERNIEEI</sequence>